<evidence type="ECO:0000256" key="3">
    <source>
        <dbReference type="ARBA" id="ARBA00011489"/>
    </source>
</evidence>
<evidence type="ECO:0000313" key="11">
    <source>
        <dbReference type="Proteomes" id="UP000663760"/>
    </source>
</evidence>
<dbReference type="PANTHER" id="PTHR33573">
    <property type="entry name" value="CASP-LIKE PROTEIN 4A4"/>
    <property type="match status" value="1"/>
</dbReference>
<feature type="transmembrane region" description="Helical" evidence="8">
    <location>
        <begin position="98"/>
        <end position="118"/>
    </location>
</feature>
<dbReference type="NCBIfam" id="TIGR01569">
    <property type="entry name" value="A_tha_TIGR01569"/>
    <property type="match status" value="1"/>
</dbReference>
<evidence type="ECO:0000259" key="9">
    <source>
        <dbReference type="Pfam" id="PF04535"/>
    </source>
</evidence>
<sequence>MGDEVETSLLDQGGEKLRCLEIVLRICAPPLSIAALLLIVGNKQVNDTYGRLEYTDLTGLKYLVWANAISAGYTILAFAASTLWWPITPWIFFASDQIAAYLLVTSGSAVGEVLYLAYRGDRGIAWSAACDYYGSFCRRTVVSLALHFLASVCFVVLSLLSAYRLFNRFDPPPPPLPSSSKEVSGEGN</sequence>
<comment type="subcellular location">
    <subcellularLocation>
        <location evidence="1 8">Cell membrane</location>
        <topology evidence="1 8">Multi-pass membrane protein</topology>
    </subcellularLocation>
</comment>
<dbReference type="EMBL" id="LR746278">
    <property type="protein sequence ID" value="CAA7409075.1"/>
    <property type="molecule type" value="Genomic_DNA"/>
</dbReference>
<evidence type="ECO:0000256" key="1">
    <source>
        <dbReference type="ARBA" id="ARBA00004651"/>
    </source>
</evidence>
<proteinExistence type="inferred from homology"/>
<keyword evidence="5 8" id="KW-0812">Transmembrane</keyword>
<feature type="transmembrane region" description="Helical" evidence="8">
    <location>
        <begin position="144"/>
        <end position="166"/>
    </location>
</feature>
<comment type="similarity">
    <text evidence="2 8">Belongs to the Casparian strip membrane proteins (CASP) family.</text>
</comment>
<evidence type="ECO:0000256" key="8">
    <source>
        <dbReference type="RuleBase" id="RU361233"/>
    </source>
</evidence>
<feature type="domain" description="Casparian strip membrane protein" evidence="9">
    <location>
        <begin position="16"/>
        <end position="153"/>
    </location>
</feature>
<evidence type="ECO:0000256" key="5">
    <source>
        <dbReference type="ARBA" id="ARBA00022692"/>
    </source>
</evidence>
<dbReference type="PANTHER" id="PTHR33573:SF30">
    <property type="entry name" value="CASP-LIKE PROTEIN 2C1-RELATED"/>
    <property type="match status" value="1"/>
</dbReference>
<keyword evidence="4 8" id="KW-1003">Cell membrane</keyword>
<dbReference type="InterPro" id="IPR006702">
    <property type="entry name" value="CASP_dom"/>
</dbReference>
<keyword evidence="7 8" id="KW-0472">Membrane</keyword>
<name>A0A7I8LII6_SPIIN</name>
<feature type="transmembrane region" description="Helical" evidence="8">
    <location>
        <begin position="62"/>
        <end position="86"/>
    </location>
</feature>
<keyword evidence="6 8" id="KW-1133">Transmembrane helix</keyword>
<evidence type="ECO:0000256" key="2">
    <source>
        <dbReference type="ARBA" id="ARBA00007651"/>
    </source>
</evidence>
<evidence type="ECO:0000256" key="6">
    <source>
        <dbReference type="ARBA" id="ARBA00022989"/>
    </source>
</evidence>
<dbReference type="Proteomes" id="UP000663760">
    <property type="component" value="Chromosome 15"/>
</dbReference>
<accession>A0A7I8LII6</accession>
<reference evidence="10" key="1">
    <citation type="submission" date="2020-02" db="EMBL/GenBank/DDBJ databases">
        <authorList>
            <person name="Scholz U."/>
            <person name="Mascher M."/>
            <person name="Fiebig A."/>
        </authorList>
    </citation>
    <scope>NUCLEOTIDE SEQUENCE</scope>
</reference>
<organism evidence="10 11">
    <name type="scientific">Spirodela intermedia</name>
    <name type="common">Intermediate duckweed</name>
    <dbReference type="NCBI Taxonomy" id="51605"/>
    <lineage>
        <taxon>Eukaryota</taxon>
        <taxon>Viridiplantae</taxon>
        <taxon>Streptophyta</taxon>
        <taxon>Embryophyta</taxon>
        <taxon>Tracheophyta</taxon>
        <taxon>Spermatophyta</taxon>
        <taxon>Magnoliopsida</taxon>
        <taxon>Liliopsida</taxon>
        <taxon>Araceae</taxon>
        <taxon>Lemnoideae</taxon>
        <taxon>Spirodela</taxon>
    </lineage>
</organism>
<keyword evidence="11" id="KW-1185">Reference proteome</keyword>
<dbReference type="AlphaFoldDB" id="A0A7I8LII6"/>
<evidence type="ECO:0000256" key="7">
    <source>
        <dbReference type="ARBA" id="ARBA00023136"/>
    </source>
</evidence>
<protein>
    <recommendedName>
        <fullName evidence="8">CASP-like protein</fullName>
    </recommendedName>
</protein>
<feature type="transmembrane region" description="Helical" evidence="8">
    <location>
        <begin position="22"/>
        <end position="41"/>
    </location>
</feature>
<evidence type="ECO:0000256" key="4">
    <source>
        <dbReference type="ARBA" id="ARBA00022475"/>
    </source>
</evidence>
<gene>
    <name evidence="10" type="ORF">SI8410_15019753</name>
</gene>
<dbReference type="Pfam" id="PF04535">
    <property type="entry name" value="CASP_dom"/>
    <property type="match status" value="1"/>
</dbReference>
<evidence type="ECO:0000313" key="10">
    <source>
        <dbReference type="EMBL" id="CAA7409075.1"/>
    </source>
</evidence>
<dbReference type="OrthoDB" id="755577at2759"/>
<dbReference type="GO" id="GO:0005886">
    <property type="term" value="C:plasma membrane"/>
    <property type="evidence" value="ECO:0007669"/>
    <property type="project" value="UniProtKB-SubCell"/>
</dbReference>
<comment type="subunit">
    <text evidence="3 8">Homodimer and heterodimers.</text>
</comment>
<dbReference type="InterPro" id="IPR006459">
    <property type="entry name" value="CASP/CASPL"/>
</dbReference>